<dbReference type="AlphaFoldDB" id="A0ABD1ZXR6"/>
<dbReference type="GO" id="GO:0005634">
    <property type="term" value="C:nucleus"/>
    <property type="evidence" value="ECO:0007669"/>
    <property type="project" value="UniProtKB-SubCell"/>
</dbReference>
<evidence type="ECO:0000256" key="5">
    <source>
        <dbReference type="ARBA" id="ARBA00022723"/>
    </source>
</evidence>
<dbReference type="FunFam" id="1.10.8.60:FF:000062">
    <property type="entry name" value="Origin recognition complex subunit 1"/>
    <property type="match status" value="1"/>
</dbReference>
<evidence type="ECO:0000256" key="8">
    <source>
        <dbReference type="ARBA" id="ARBA00022842"/>
    </source>
</evidence>
<dbReference type="InterPro" id="IPR050311">
    <property type="entry name" value="ORC1/CDC6"/>
</dbReference>
<dbReference type="Proteomes" id="UP001607302">
    <property type="component" value="Unassembled WGS sequence"/>
</dbReference>
<dbReference type="EMBL" id="JAUDFV010000164">
    <property type="protein sequence ID" value="KAL2712977.1"/>
    <property type="molecule type" value="Genomic_DNA"/>
</dbReference>
<evidence type="ECO:0000256" key="6">
    <source>
        <dbReference type="ARBA" id="ARBA00022741"/>
    </source>
</evidence>
<keyword evidence="16" id="KW-1185">Reference proteome</keyword>
<feature type="domain" description="Cdc6 C-terminal" evidence="14">
    <location>
        <begin position="707"/>
        <end position="787"/>
    </location>
</feature>
<evidence type="ECO:0000256" key="1">
    <source>
        <dbReference type="ARBA" id="ARBA00004123"/>
    </source>
</evidence>
<dbReference type="InterPro" id="IPR003959">
    <property type="entry name" value="ATPase_AAA_core"/>
</dbReference>
<dbReference type="SMART" id="SM00382">
    <property type="entry name" value="AAA"/>
    <property type="match status" value="1"/>
</dbReference>
<comment type="subcellular location">
    <subcellularLocation>
        <location evidence="1 11">Nucleus</location>
    </subcellularLocation>
</comment>
<proteinExistence type="inferred from homology"/>
<keyword evidence="8" id="KW-0460">Magnesium</keyword>
<keyword evidence="4 11" id="KW-0235">DNA replication</keyword>
<dbReference type="GO" id="GO:0046872">
    <property type="term" value="F:metal ion binding"/>
    <property type="evidence" value="ECO:0007669"/>
    <property type="project" value="UniProtKB-KW"/>
</dbReference>
<evidence type="ECO:0000256" key="3">
    <source>
        <dbReference type="ARBA" id="ARBA00019081"/>
    </source>
</evidence>
<feature type="region of interest" description="Disordered" evidence="12">
    <location>
        <begin position="131"/>
        <end position="204"/>
    </location>
</feature>
<evidence type="ECO:0000256" key="10">
    <source>
        <dbReference type="ARBA" id="ARBA00023242"/>
    </source>
</evidence>
<evidence type="ECO:0000256" key="4">
    <source>
        <dbReference type="ARBA" id="ARBA00022705"/>
    </source>
</evidence>
<dbReference type="InterPro" id="IPR027417">
    <property type="entry name" value="P-loop_NTPase"/>
</dbReference>
<dbReference type="Pfam" id="PF09079">
    <property type="entry name" value="WHD_Cdc6"/>
    <property type="match status" value="1"/>
</dbReference>
<dbReference type="InterPro" id="IPR003593">
    <property type="entry name" value="AAA+_ATPase"/>
</dbReference>
<evidence type="ECO:0000259" key="13">
    <source>
        <dbReference type="SMART" id="SM00382"/>
    </source>
</evidence>
<dbReference type="InterPro" id="IPR015163">
    <property type="entry name" value="Cdc6_C"/>
</dbReference>
<dbReference type="PANTHER" id="PTHR10763">
    <property type="entry name" value="CELL DIVISION CONTROL PROTEIN 6-RELATED"/>
    <property type="match status" value="1"/>
</dbReference>
<evidence type="ECO:0000256" key="11">
    <source>
        <dbReference type="RuleBase" id="RU365058"/>
    </source>
</evidence>
<gene>
    <name evidence="15" type="ORF">V1478_017568</name>
</gene>
<evidence type="ECO:0000313" key="16">
    <source>
        <dbReference type="Proteomes" id="UP001607302"/>
    </source>
</evidence>
<keyword evidence="10 11" id="KW-0539">Nucleus</keyword>
<dbReference type="PANTHER" id="PTHR10763:SF23">
    <property type="entry name" value="ORIGIN RECOGNITION COMPLEX SUBUNIT 1"/>
    <property type="match status" value="1"/>
</dbReference>
<comment type="similarity">
    <text evidence="2 11">Belongs to the ORC1 family.</text>
</comment>
<dbReference type="Gene3D" id="3.40.50.300">
    <property type="entry name" value="P-loop containing nucleotide triphosphate hydrolases"/>
    <property type="match status" value="1"/>
</dbReference>
<evidence type="ECO:0000256" key="2">
    <source>
        <dbReference type="ARBA" id="ARBA00008398"/>
    </source>
</evidence>
<feature type="compositionally biased region" description="Low complexity" evidence="12">
    <location>
        <begin position="150"/>
        <end position="159"/>
    </location>
</feature>
<feature type="compositionally biased region" description="Low complexity" evidence="12">
    <location>
        <begin position="50"/>
        <end position="59"/>
    </location>
</feature>
<protein>
    <recommendedName>
        <fullName evidence="3 11">Origin recognition complex subunit 1</fullName>
    </recommendedName>
</protein>
<dbReference type="GO" id="GO:0003677">
    <property type="term" value="F:DNA binding"/>
    <property type="evidence" value="ECO:0007669"/>
    <property type="project" value="UniProtKB-KW"/>
</dbReference>
<dbReference type="Gene3D" id="1.10.8.60">
    <property type="match status" value="1"/>
</dbReference>
<comment type="caution">
    <text evidence="15">The sequence shown here is derived from an EMBL/GenBank/DDBJ whole genome shotgun (WGS) entry which is preliminary data.</text>
</comment>
<keyword evidence="9 11" id="KW-0238">DNA-binding</keyword>
<evidence type="ECO:0000259" key="14">
    <source>
        <dbReference type="SMART" id="SM01074"/>
    </source>
</evidence>
<sequence length="793" mass="90956">MGAGISLQEIKVTLVFVDIKSKDSSGQTSEDKDTQNTVTCKRKRVDSSEESSQSSDESLSPEVKYNDINFVVKTDILRLLKIFAYYMMDPKLIKCSDNEIYKLLMSNIEGKIPIIKLHRVSVNELLKYNQDKSENSSDSEELFKPKKSSSKSTSIGKSKNSLKIKLRRSTEQSNYKIDNESKRKITKNIKENNDPVESPRRTERLRNRPKRFSDYEWHMSPSLNSLRSRKTINYNEEFIYDNALKKNNERACTFSKDIDDSNDKQQGIRQKRLSKVSNNNEESRDCVDNIQFQNIVETPKKAVKRISHTTFINVIDENLDDNEVTLLLTKKNRQSAKNNLLEDEESKDNKHEEINNLCDGIMAMSKSVLTPKKKNDRQEQEKSKNMKNNIRTPKSSVSIKYNNLTPFMEKRASLLVKPSTPLQQSRSKLHVSVVPKSLPCREEEFNNIFTFLEGKLMDKCGGCIYISGVPGTGKTATVNEVIRCLKKSVAKGKLDDFDFFEINGMKLTEPRQAYVQIWRQMGGNTCTWEKAYRELEKRFTGKNSKGSMTLLLVDELDLLCTKRQDVVYNLLDWPTKKNAQLVVITIANTMDLPERVFMGRVTSRLGLTRLTFQPYNHKQLQEIVLTRLKDSDAFRSEAIQLVARKVSAVSGDARRALDICRRATEIAELHEREKVTMEDVNEALLEMIESSKVQAIKHCSQMEQMFLQAVSVEVTRTGIEEACFKNIYNQLCSMCSFEGIKIPTSTEILAICGRLEASRLLIRDNVRMDIHQRILLNVSADDIHFALQPIDLN</sequence>
<feature type="region of interest" description="Disordered" evidence="12">
    <location>
        <begin position="256"/>
        <end position="283"/>
    </location>
</feature>
<dbReference type="CDD" id="cd08768">
    <property type="entry name" value="Cdc6_C"/>
    <property type="match status" value="1"/>
</dbReference>
<dbReference type="SMART" id="SM01074">
    <property type="entry name" value="Cdc6_C"/>
    <property type="match status" value="1"/>
</dbReference>
<feature type="region of interest" description="Disordered" evidence="12">
    <location>
        <begin position="369"/>
        <end position="390"/>
    </location>
</feature>
<dbReference type="SUPFAM" id="SSF52540">
    <property type="entry name" value="P-loop containing nucleoside triphosphate hydrolases"/>
    <property type="match status" value="1"/>
</dbReference>
<evidence type="ECO:0000256" key="7">
    <source>
        <dbReference type="ARBA" id="ARBA00022840"/>
    </source>
</evidence>
<reference evidence="15 16" key="1">
    <citation type="journal article" date="2024" name="Ann. Entomol. Soc. Am.">
        <title>Genomic analyses of the southern and eastern yellowjacket wasps (Hymenoptera: Vespidae) reveal evolutionary signatures of social life.</title>
        <authorList>
            <person name="Catto M.A."/>
            <person name="Caine P.B."/>
            <person name="Orr S.E."/>
            <person name="Hunt B.G."/>
            <person name="Goodisman M.A.D."/>
        </authorList>
    </citation>
    <scope>NUCLEOTIDE SEQUENCE [LARGE SCALE GENOMIC DNA]</scope>
    <source>
        <strain evidence="15">233</strain>
        <tissue evidence="15">Head and thorax</tissue>
    </source>
</reference>
<accession>A0ABD1ZXR6</accession>
<evidence type="ECO:0000256" key="9">
    <source>
        <dbReference type="ARBA" id="ARBA00023125"/>
    </source>
</evidence>
<dbReference type="Pfam" id="PF00004">
    <property type="entry name" value="AAA"/>
    <property type="match status" value="1"/>
</dbReference>
<evidence type="ECO:0000313" key="15">
    <source>
        <dbReference type="EMBL" id="KAL2712977.1"/>
    </source>
</evidence>
<feature type="region of interest" description="Disordered" evidence="12">
    <location>
        <begin position="22"/>
        <end position="59"/>
    </location>
</feature>
<keyword evidence="7 11" id="KW-0067">ATP-binding</keyword>
<comment type="function">
    <text evidence="11">Component of the origin recognition complex (ORC) that binds origins of replication. DNA-binding is ATP-dependent, however specific DNA sequences that define origins of replication have not been identified so far. ORC is required to assemble the pre-replication complex necessary to initiate DNA replication.</text>
</comment>
<dbReference type="Pfam" id="PF17872">
    <property type="entry name" value="AAA_lid_10"/>
    <property type="match status" value="1"/>
</dbReference>
<dbReference type="InterPro" id="IPR041083">
    <property type="entry name" value="AAA_lid_10"/>
</dbReference>
<evidence type="ECO:0000256" key="12">
    <source>
        <dbReference type="SAM" id="MobiDB-lite"/>
    </source>
</evidence>
<organism evidence="15 16">
    <name type="scientific">Vespula squamosa</name>
    <name type="common">Southern yellow jacket</name>
    <name type="synonym">Wasp</name>
    <dbReference type="NCBI Taxonomy" id="30214"/>
    <lineage>
        <taxon>Eukaryota</taxon>
        <taxon>Metazoa</taxon>
        <taxon>Ecdysozoa</taxon>
        <taxon>Arthropoda</taxon>
        <taxon>Hexapoda</taxon>
        <taxon>Insecta</taxon>
        <taxon>Pterygota</taxon>
        <taxon>Neoptera</taxon>
        <taxon>Endopterygota</taxon>
        <taxon>Hymenoptera</taxon>
        <taxon>Apocrita</taxon>
        <taxon>Aculeata</taxon>
        <taxon>Vespoidea</taxon>
        <taxon>Vespidae</taxon>
        <taxon>Vespinae</taxon>
        <taxon>Vespula</taxon>
    </lineage>
</organism>
<dbReference type="GO" id="GO:0005524">
    <property type="term" value="F:ATP binding"/>
    <property type="evidence" value="ECO:0007669"/>
    <property type="project" value="UniProtKB-KW"/>
</dbReference>
<dbReference type="FunFam" id="3.40.50.300:FF:000199">
    <property type="entry name" value="Origin recognition complex subunit 1"/>
    <property type="match status" value="1"/>
</dbReference>
<name>A0ABD1ZXR6_VESSQ</name>
<feature type="compositionally biased region" description="Basic and acidic residues" evidence="12">
    <location>
        <begin position="22"/>
        <end position="34"/>
    </location>
</feature>
<keyword evidence="6 11" id="KW-0547">Nucleotide-binding</keyword>
<feature type="domain" description="AAA+ ATPase" evidence="13">
    <location>
        <begin position="460"/>
        <end position="611"/>
    </location>
</feature>
<dbReference type="GO" id="GO:0006260">
    <property type="term" value="P:DNA replication"/>
    <property type="evidence" value="ECO:0007669"/>
    <property type="project" value="UniProtKB-KW"/>
</dbReference>
<feature type="compositionally biased region" description="Basic and acidic residues" evidence="12">
    <location>
        <begin position="177"/>
        <end position="204"/>
    </location>
</feature>
<comment type="subunit">
    <text evidence="11">ORC is composed of six subunits.</text>
</comment>
<keyword evidence="5" id="KW-0479">Metal-binding</keyword>